<evidence type="ECO:0000313" key="3">
    <source>
        <dbReference type="Proteomes" id="UP000275846"/>
    </source>
</evidence>
<gene>
    <name evidence="2" type="ORF">SSLN_LOCUS7676</name>
</gene>
<sequence>MGSTLSHNTRIDSEVAQRISKASQAFGRLQASVWNRHGIHLNTKLKRIKDERLPKRLFYGDVDPVARRQGGQKRHYKDTLKKSLKLLKIIPASVEDLAQERPAMRKSVKTGSEIHEANRIAAARARKSGTKVTSTQDQHRRCPGPANMPALSTHLLLANRSDYPTLTPGINSNTPTIIETTSQYSSPVTNTAATTTTFTSTTTISDVE</sequence>
<proteinExistence type="predicted"/>
<feature type="region of interest" description="Disordered" evidence="1">
    <location>
        <begin position="123"/>
        <end position="147"/>
    </location>
</feature>
<dbReference type="OrthoDB" id="6326277at2759"/>
<dbReference type="EMBL" id="UYSU01034255">
    <property type="protein sequence ID" value="VDL94061.1"/>
    <property type="molecule type" value="Genomic_DNA"/>
</dbReference>
<evidence type="ECO:0000313" key="2">
    <source>
        <dbReference type="EMBL" id="VDL94061.1"/>
    </source>
</evidence>
<reference evidence="4" key="1">
    <citation type="submission" date="2016-06" db="UniProtKB">
        <authorList>
            <consortium name="WormBaseParasite"/>
        </authorList>
    </citation>
    <scope>IDENTIFICATION</scope>
</reference>
<keyword evidence="3" id="KW-1185">Reference proteome</keyword>
<reference evidence="2 3" key="2">
    <citation type="submission" date="2018-11" db="EMBL/GenBank/DDBJ databases">
        <authorList>
            <consortium name="Pathogen Informatics"/>
        </authorList>
    </citation>
    <scope>NUCLEOTIDE SEQUENCE [LARGE SCALE GENOMIC DNA]</scope>
    <source>
        <strain evidence="2 3">NST_G2</strain>
    </source>
</reference>
<name>A0A183STX8_SCHSO</name>
<evidence type="ECO:0000256" key="1">
    <source>
        <dbReference type="SAM" id="MobiDB-lite"/>
    </source>
</evidence>
<accession>A0A183STX8</accession>
<organism evidence="4">
    <name type="scientific">Schistocephalus solidus</name>
    <name type="common">Tapeworm</name>
    <dbReference type="NCBI Taxonomy" id="70667"/>
    <lineage>
        <taxon>Eukaryota</taxon>
        <taxon>Metazoa</taxon>
        <taxon>Spiralia</taxon>
        <taxon>Lophotrochozoa</taxon>
        <taxon>Platyhelminthes</taxon>
        <taxon>Cestoda</taxon>
        <taxon>Eucestoda</taxon>
        <taxon>Diphyllobothriidea</taxon>
        <taxon>Diphyllobothriidae</taxon>
        <taxon>Schistocephalus</taxon>
    </lineage>
</organism>
<dbReference type="AlphaFoldDB" id="A0A183STX8"/>
<dbReference type="Proteomes" id="UP000275846">
    <property type="component" value="Unassembled WGS sequence"/>
</dbReference>
<dbReference type="WBParaSite" id="SSLN_0000796601-mRNA-1">
    <property type="protein sequence ID" value="SSLN_0000796601-mRNA-1"/>
    <property type="gene ID" value="SSLN_0000796601"/>
</dbReference>
<evidence type="ECO:0000313" key="4">
    <source>
        <dbReference type="WBParaSite" id="SSLN_0000796601-mRNA-1"/>
    </source>
</evidence>
<protein>
    <submittedName>
        <fullName evidence="2 4">Uncharacterized protein</fullName>
    </submittedName>
</protein>